<evidence type="ECO:0000313" key="9">
    <source>
        <dbReference type="Proteomes" id="UP001418222"/>
    </source>
</evidence>
<keyword evidence="6" id="KW-0418">Kinase</keyword>
<comment type="pathway">
    <text evidence="1">Carbohydrate degradation; glycolysis; D-glyceraldehyde 3-phosphate and glycerone phosphate from D-glucose: step 1/4.</text>
</comment>
<dbReference type="GO" id="GO:0005536">
    <property type="term" value="F:D-glucose binding"/>
    <property type="evidence" value="ECO:0007669"/>
    <property type="project" value="InterPro"/>
</dbReference>
<evidence type="ECO:0000256" key="5">
    <source>
        <dbReference type="ARBA" id="ARBA00047905"/>
    </source>
</evidence>
<dbReference type="GO" id="GO:0001678">
    <property type="term" value="P:intracellular glucose homeostasis"/>
    <property type="evidence" value="ECO:0007669"/>
    <property type="project" value="InterPro"/>
</dbReference>
<comment type="caution">
    <text evidence="8">The sequence shown here is derived from an EMBL/GenBank/DDBJ whole genome shotgun (WGS) entry which is preliminary data.</text>
</comment>
<dbReference type="PANTHER" id="PTHR19443:SF16">
    <property type="entry name" value="HEXOKINASE TYPE 1-RELATED"/>
    <property type="match status" value="1"/>
</dbReference>
<dbReference type="InterPro" id="IPR022673">
    <property type="entry name" value="Hexokinase_C"/>
</dbReference>
<evidence type="ECO:0000259" key="7">
    <source>
        <dbReference type="Pfam" id="PF03727"/>
    </source>
</evidence>
<dbReference type="GO" id="GO:0008865">
    <property type="term" value="F:fructokinase activity"/>
    <property type="evidence" value="ECO:0007669"/>
    <property type="project" value="TreeGrafter"/>
</dbReference>
<keyword evidence="9" id="KW-1185">Reference proteome</keyword>
<comment type="similarity">
    <text evidence="6">Belongs to the hexokinase family.</text>
</comment>
<organism evidence="8 9">
    <name type="scientific">Platanthera zijinensis</name>
    <dbReference type="NCBI Taxonomy" id="2320716"/>
    <lineage>
        <taxon>Eukaryota</taxon>
        <taxon>Viridiplantae</taxon>
        <taxon>Streptophyta</taxon>
        <taxon>Embryophyta</taxon>
        <taxon>Tracheophyta</taxon>
        <taxon>Spermatophyta</taxon>
        <taxon>Magnoliopsida</taxon>
        <taxon>Liliopsida</taxon>
        <taxon>Asparagales</taxon>
        <taxon>Orchidaceae</taxon>
        <taxon>Orchidoideae</taxon>
        <taxon>Orchideae</taxon>
        <taxon>Orchidinae</taxon>
        <taxon>Platanthera</taxon>
    </lineage>
</organism>
<feature type="domain" description="Hexokinase C-terminal" evidence="7">
    <location>
        <begin position="33"/>
        <end position="132"/>
    </location>
</feature>
<sequence length="144" mass="15445">MCMYEVILNSNVVLDVDDNNNYISIAISSVSSTNTAFSDFGMLCDIIALHGSWLSAAAIVGILMKQGMDASIEKRRTVVAMDAMDGGLYEHYSEFSERLKATLAEMLGETVASTVIVTHVNDGSGIASTLLADSHSQYLGTEEP</sequence>
<evidence type="ECO:0000256" key="4">
    <source>
        <dbReference type="ARBA" id="ARBA00044613"/>
    </source>
</evidence>
<dbReference type="Pfam" id="PF03727">
    <property type="entry name" value="Hexokinase_2"/>
    <property type="match status" value="1"/>
</dbReference>
<dbReference type="InterPro" id="IPR043129">
    <property type="entry name" value="ATPase_NBD"/>
</dbReference>
<comment type="catalytic activity">
    <reaction evidence="4">
        <text>a D-hexose + ATP = a D-hexose 6-phosphate + ADP + H(+)</text>
        <dbReference type="Rhea" id="RHEA:22740"/>
        <dbReference type="ChEBI" id="CHEBI:4194"/>
        <dbReference type="ChEBI" id="CHEBI:15378"/>
        <dbReference type="ChEBI" id="CHEBI:30616"/>
        <dbReference type="ChEBI" id="CHEBI:229467"/>
        <dbReference type="ChEBI" id="CHEBI:456216"/>
        <dbReference type="EC" id="2.7.1.1"/>
    </reaction>
    <physiologicalReaction direction="left-to-right" evidence="4">
        <dbReference type="Rhea" id="RHEA:22741"/>
    </physiologicalReaction>
</comment>
<dbReference type="GO" id="GO:0006096">
    <property type="term" value="P:glycolytic process"/>
    <property type="evidence" value="ECO:0007669"/>
    <property type="project" value="UniProtKB-KW"/>
</dbReference>
<keyword evidence="6" id="KW-0808">Transferase</keyword>
<accession>A0AAP0GB06</accession>
<evidence type="ECO:0000256" key="3">
    <source>
        <dbReference type="ARBA" id="ARBA00023152"/>
    </source>
</evidence>
<reference evidence="8 9" key="1">
    <citation type="journal article" date="2022" name="Nat. Plants">
        <title>Genomes of leafy and leafless Platanthera orchids illuminate the evolution of mycoheterotrophy.</title>
        <authorList>
            <person name="Li M.H."/>
            <person name="Liu K.W."/>
            <person name="Li Z."/>
            <person name="Lu H.C."/>
            <person name="Ye Q.L."/>
            <person name="Zhang D."/>
            <person name="Wang J.Y."/>
            <person name="Li Y.F."/>
            <person name="Zhong Z.M."/>
            <person name="Liu X."/>
            <person name="Yu X."/>
            <person name="Liu D.K."/>
            <person name="Tu X.D."/>
            <person name="Liu B."/>
            <person name="Hao Y."/>
            <person name="Liao X.Y."/>
            <person name="Jiang Y.T."/>
            <person name="Sun W.H."/>
            <person name="Chen J."/>
            <person name="Chen Y.Q."/>
            <person name="Ai Y."/>
            <person name="Zhai J.W."/>
            <person name="Wu S.S."/>
            <person name="Zhou Z."/>
            <person name="Hsiao Y.Y."/>
            <person name="Wu W.L."/>
            <person name="Chen Y.Y."/>
            <person name="Lin Y.F."/>
            <person name="Hsu J.L."/>
            <person name="Li C.Y."/>
            <person name="Wang Z.W."/>
            <person name="Zhao X."/>
            <person name="Zhong W.Y."/>
            <person name="Ma X.K."/>
            <person name="Ma L."/>
            <person name="Huang J."/>
            <person name="Chen G.Z."/>
            <person name="Huang M.Z."/>
            <person name="Huang L."/>
            <person name="Peng D.H."/>
            <person name="Luo Y.B."/>
            <person name="Zou S.Q."/>
            <person name="Chen S.P."/>
            <person name="Lan S."/>
            <person name="Tsai W.C."/>
            <person name="Van de Peer Y."/>
            <person name="Liu Z.J."/>
        </authorList>
    </citation>
    <scope>NUCLEOTIDE SEQUENCE [LARGE SCALE GENOMIC DNA]</scope>
    <source>
        <strain evidence="8">Lor287</strain>
    </source>
</reference>
<dbReference type="EC" id="2.7.1.-" evidence="6"/>
<dbReference type="PANTHER" id="PTHR19443">
    <property type="entry name" value="HEXOKINASE"/>
    <property type="match status" value="1"/>
</dbReference>
<keyword evidence="6" id="KW-0547">Nucleotide-binding</keyword>
<keyword evidence="6" id="KW-0067">ATP-binding</keyword>
<gene>
    <name evidence="8" type="primary">HXK6</name>
    <name evidence="8" type="ORF">KSP39_PZI005529</name>
</gene>
<name>A0AAP0GB06_9ASPA</name>
<dbReference type="InterPro" id="IPR001312">
    <property type="entry name" value="Hexokinase"/>
</dbReference>
<dbReference type="GO" id="GO:0005829">
    <property type="term" value="C:cytosol"/>
    <property type="evidence" value="ECO:0007669"/>
    <property type="project" value="TreeGrafter"/>
</dbReference>
<dbReference type="EMBL" id="JBBWWQ010000004">
    <property type="protein sequence ID" value="KAK8948874.1"/>
    <property type="molecule type" value="Genomic_DNA"/>
</dbReference>
<dbReference type="GO" id="GO:0004340">
    <property type="term" value="F:glucokinase activity"/>
    <property type="evidence" value="ECO:0007669"/>
    <property type="project" value="TreeGrafter"/>
</dbReference>
<dbReference type="Proteomes" id="UP001418222">
    <property type="component" value="Unassembled WGS sequence"/>
</dbReference>
<dbReference type="SUPFAM" id="SSF53067">
    <property type="entry name" value="Actin-like ATPase domain"/>
    <property type="match status" value="1"/>
</dbReference>
<evidence type="ECO:0000313" key="8">
    <source>
        <dbReference type="EMBL" id="KAK8948874.1"/>
    </source>
</evidence>
<dbReference type="Gene3D" id="3.40.367.20">
    <property type="match status" value="1"/>
</dbReference>
<comment type="pathway">
    <text evidence="2">Carbohydrate metabolism; hexose metabolism.</text>
</comment>
<comment type="catalytic activity">
    <reaction evidence="5">
        <text>D-fructose + ATP = D-fructose 6-phosphate + ADP + H(+)</text>
        <dbReference type="Rhea" id="RHEA:16125"/>
        <dbReference type="ChEBI" id="CHEBI:15378"/>
        <dbReference type="ChEBI" id="CHEBI:30616"/>
        <dbReference type="ChEBI" id="CHEBI:37721"/>
        <dbReference type="ChEBI" id="CHEBI:61527"/>
        <dbReference type="ChEBI" id="CHEBI:456216"/>
        <dbReference type="EC" id="2.7.1.1"/>
    </reaction>
    <physiologicalReaction direction="left-to-right" evidence="5">
        <dbReference type="Rhea" id="RHEA:16126"/>
    </physiologicalReaction>
</comment>
<evidence type="ECO:0000256" key="2">
    <source>
        <dbReference type="ARBA" id="ARBA00005028"/>
    </source>
</evidence>
<dbReference type="AlphaFoldDB" id="A0AAP0GB06"/>
<proteinExistence type="inferred from homology"/>
<protein>
    <recommendedName>
        <fullName evidence="6">Phosphotransferase</fullName>
        <ecNumber evidence="6">2.7.1.-</ecNumber>
    </recommendedName>
</protein>
<dbReference type="GO" id="GO:0005739">
    <property type="term" value="C:mitochondrion"/>
    <property type="evidence" value="ECO:0007669"/>
    <property type="project" value="TreeGrafter"/>
</dbReference>
<evidence type="ECO:0000256" key="6">
    <source>
        <dbReference type="RuleBase" id="RU362007"/>
    </source>
</evidence>
<dbReference type="GO" id="GO:0005524">
    <property type="term" value="F:ATP binding"/>
    <property type="evidence" value="ECO:0007669"/>
    <property type="project" value="UniProtKB-UniRule"/>
</dbReference>
<keyword evidence="3 6" id="KW-0324">Glycolysis</keyword>
<dbReference type="GO" id="GO:0006006">
    <property type="term" value="P:glucose metabolic process"/>
    <property type="evidence" value="ECO:0007669"/>
    <property type="project" value="TreeGrafter"/>
</dbReference>
<evidence type="ECO:0000256" key="1">
    <source>
        <dbReference type="ARBA" id="ARBA00004888"/>
    </source>
</evidence>